<keyword evidence="1" id="KW-1133">Transmembrane helix</keyword>
<evidence type="ECO:0000256" key="1">
    <source>
        <dbReference type="SAM" id="Phobius"/>
    </source>
</evidence>
<dbReference type="Gene3D" id="3.30.700.10">
    <property type="entry name" value="Glycoprotein, Type 4 Pilin"/>
    <property type="match status" value="1"/>
</dbReference>
<dbReference type="OrthoDB" id="468456at2"/>
<evidence type="ECO:0000313" key="3">
    <source>
        <dbReference type="EMBL" id="KIE12672.1"/>
    </source>
</evidence>
<keyword evidence="1" id="KW-0472">Membrane</keyword>
<accession>A0A0C1ND08</accession>
<dbReference type="InterPro" id="IPR045584">
    <property type="entry name" value="Pilin-like"/>
</dbReference>
<reference evidence="2" key="2">
    <citation type="submission" date="2019-11" db="EMBL/GenBank/DDBJ databases">
        <title>Improved Assembly of Tolypothrix boutellei genome.</title>
        <authorList>
            <person name="Sarangi A.N."/>
            <person name="Mukherjee M."/>
            <person name="Ghosh S."/>
            <person name="Singh D."/>
            <person name="Das A."/>
            <person name="Kant S."/>
            <person name="Prusty A."/>
            <person name="Tripathy S."/>
        </authorList>
    </citation>
    <scope>NUCLEOTIDE SEQUENCE</scope>
    <source>
        <strain evidence="2">VB521301</strain>
    </source>
</reference>
<organism evidence="3">
    <name type="scientific">Tolypothrix bouteillei VB521301</name>
    <dbReference type="NCBI Taxonomy" id="1479485"/>
    <lineage>
        <taxon>Bacteria</taxon>
        <taxon>Bacillati</taxon>
        <taxon>Cyanobacteriota</taxon>
        <taxon>Cyanophyceae</taxon>
        <taxon>Nostocales</taxon>
        <taxon>Tolypothrichaceae</taxon>
        <taxon>Tolypothrix</taxon>
    </lineage>
</organism>
<dbReference type="EMBL" id="JHEG02000019">
    <property type="protein sequence ID" value="KIE12672.1"/>
    <property type="molecule type" value="Genomic_DNA"/>
</dbReference>
<gene>
    <name evidence="3" type="ORF">DA73_0203900</name>
    <name evidence="2" type="ORF">DA73_0400025320</name>
</gene>
<dbReference type="GO" id="GO:0008168">
    <property type="term" value="F:methyltransferase activity"/>
    <property type="evidence" value="ECO:0007669"/>
    <property type="project" value="UniProtKB-KW"/>
</dbReference>
<dbReference type="Proteomes" id="UP000029738">
    <property type="component" value="Unassembled WGS sequence"/>
</dbReference>
<keyword evidence="3" id="KW-0489">Methyltransferase</keyword>
<dbReference type="AlphaFoldDB" id="A0A0C1ND08"/>
<dbReference type="GO" id="GO:0032259">
    <property type="term" value="P:methylation"/>
    <property type="evidence" value="ECO:0007669"/>
    <property type="project" value="UniProtKB-KW"/>
</dbReference>
<keyword evidence="1" id="KW-0812">Transmembrane</keyword>
<protein>
    <submittedName>
        <fullName evidence="3">Methylase</fullName>
    </submittedName>
    <submittedName>
        <fullName evidence="2">Prepilin-type cleavage/methylation domain-containing protein</fullName>
    </submittedName>
</protein>
<dbReference type="SUPFAM" id="SSF54523">
    <property type="entry name" value="Pili subunits"/>
    <property type="match status" value="1"/>
</dbReference>
<keyword evidence="4" id="KW-1185">Reference proteome</keyword>
<sequence>MQLQCFKNCSNSGFTVLEILVIVLVVGLLAAISVPSWLAFVDLQRLKTAQGEVYQAMRQAQSLAVKNKLTWQVSFRENNGIVQWAVHQAQADNFLPYTISVNNNLWHNLDTNIRIDTVKNNKGKSETTLPKDTSTQTWRVIFNYQGCPVYQVGDECTQTSLRTLGQITFSSKNGGKAKRCVYISTILGAMRMGKEHDKANENSKYCY</sequence>
<name>A0A0C1ND08_9CYAN</name>
<reference evidence="3" key="1">
    <citation type="journal article" date="2015" name="Genome Announc.">
        <title>Draft Genome Sequence of Tolypothrix boutellei Strain VB521301.</title>
        <authorList>
            <person name="Chandrababunaidu M.M."/>
            <person name="Singh D."/>
            <person name="Sen D."/>
            <person name="Bhan S."/>
            <person name="Das S."/>
            <person name="Gupta A."/>
            <person name="Adhikary S.P."/>
            <person name="Tripathy S."/>
        </authorList>
    </citation>
    <scope>NUCLEOTIDE SEQUENCE</scope>
    <source>
        <strain evidence="3">VB521301</strain>
    </source>
</reference>
<evidence type="ECO:0000313" key="2">
    <source>
        <dbReference type="EMBL" id="KAF3888440.1"/>
    </source>
</evidence>
<keyword evidence="3" id="KW-0808">Transferase</keyword>
<feature type="transmembrane region" description="Helical" evidence="1">
    <location>
        <begin position="19"/>
        <end position="40"/>
    </location>
</feature>
<proteinExistence type="predicted"/>
<evidence type="ECO:0000313" key="4">
    <source>
        <dbReference type="Proteomes" id="UP000029738"/>
    </source>
</evidence>
<comment type="caution">
    <text evidence="3">The sequence shown here is derived from an EMBL/GenBank/DDBJ whole genome shotgun (WGS) entry which is preliminary data.</text>
</comment>
<dbReference type="EMBL" id="JHEG04000001">
    <property type="protein sequence ID" value="KAF3888440.1"/>
    <property type="molecule type" value="Genomic_DNA"/>
</dbReference>
<dbReference type="STRING" id="1479485.DA73_0203900"/>